<comment type="caution">
    <text evidence="4">The sequence shown here is derived from an EMBL/GenBank/DDBJ whole genome shotgun (WGS) entry which is preliminary data.</text>
</comment>
<comment type="subcellular location">
    <subcellularLocation>
        <location evidence="1">Endoplasmic reticulum lumen</location>
    </subcellularLocation>
</comment>
<gene>
    <name evidence="4" type="primary">KDELC1</name>
    <name evidence="4" type="ORF">DERP_004912</name>
</gene>
<dbReference type="InterPro" id="IPR006598">
    <property type="entry name" value="CAP10"/>
</dbReference>
<evidence type="ECO:0000313" key="4">
    <source>
        <dbReference type="EMBL" id="KAH9425695.1"/>
    </source>
</evidence>
<dbReference type="PANTHER" id="PTHR12203:SF122">
    <property type="entry name" value="GLYCOSYL TRANSFERASE CAP10 DOMAIN-CONTAINING PROTEIN"/>
    <property type="match status" value="1"/>
</dbReference>
<name>A0ABQ8JTF1_DERPT</name>
<reference evidence="4 5" key="2">
    <citation type="journal article" date="2022" name="Mol. Biol. Evol.">
        <title>Comparative Genomics Reveals Insights into the Divergent Evolution of Astigmatic Mites and Household Pest Adaptations.</title>
        <authorList>
            <person name="Xiong Q."/>
            <person name="Wan A.T."/>
            <person name="Liu X."/>
            <person name="Fung C.S."/>
            <person name="Xiao X."/>
            <person name="Malainual N."/>
            <person name="Hou J."/>
            <person name="Wang L."/>
            <person name="Wang M."/>
            <person name="Yang K.Y."/>
            <person name="Cui Y."/>
            <person name="Leung E.L."/>
            <person name="Nong W."/>
            <person name="Shin S.K."/>
            <person name="Au S.W."/>
            <person name="Jeong K.Y."/>
            <person name="Chew F.T."/>
            <person name="Hui J.H."/>
            <person name="Leung T.F."/>
            <person name="Tungtrongchitr A."/>
            <person name="Zhong N."/>
            <person name="Liu Z."/>
            <person name="Tsui S.K."/>
        </authorList>
    </citation>
    <scope>NUCLEOTIDE SEQUENCE [LARGE SCALE GENOMIC DNA]</scope>
    <source>
        <strain evidence="4">Derp</strain>
    </source>
</reference>
<dbReference type="Proteomes" id="UP000887458">
    <property type="component" value="Unassembled WGS sequence"/>
</dbReference>
<dbReference type="Pfam" id="PF05686">
    <property type="entry name" value="Glyco_transf_90"/>
    <property type="match status" value="1"/>
</dbReference>
<evidence type="ECO:0000259" key="3">
    <source>
        <dbReference type="SMART" id="SM00672"/>
    </source>
</evidence>
<reference evidence="4 5" key="1">
    <citation type="journal article" date="2018" name="J. Allergy Clin. Immunol.">
        <title>High-quality assembly of Dermatophagoides pteronyssinus genome and transcriptome reveals a wide range of novel allergens.</title>
        <authorList>
            <person name="Liu X.Y."/>
            <person name="Yang K.Y."/>
            <person name="Wang M.Q."/>
            <person name="Kwok J.S."/>
            <person name="Zeng X."/>
            <person name="Yang Z."/>
            <person name="Xiao X.J."/>
            <person name="Lau C.P."/>
            <person name="Li Y."/>
            <person name="Huang Z.M."/>
            <person name="Ba J.G."/>
            <person name="Yim A.K."/>
            <person name="Ouyang C.Y."/>
            <person name="Ngai S.M."/>
            <person name="Chan T.F."/>
            <person name="Leung E.L."/>
            <person name="Liu L."/>
            <person name="Liu Z.G."/>
            <person name="Tsui S.K."/>
        </authorList>
    </citation>
    <scope>NUCLEOTIDE SEQUENCE [LARGE SCALE GENOMIC DNA]</scope>
    <source>
        <strain evidence="4">Derp</strain>
    </source>
</reference>
<evidence type="ECO:0000256" key="2">
    <source>
        <dbReference type="ARBA" id="ARBA00045690"/>
    </source>
</evidence>
<feature type="domain" description="Glycosyl transferase CAP10" evidence="3">
    <location>
        <begin position="319"/>
        <end position="568"/>
    </location>
</feature>
<protein>
    <submittedName>
        <fullName evidence="4">Protein O-glucosyltransferase 2</fullName>
    </submittedName>
</protein>
<dbReference type="SMART" id="SM00672">
    <property type="entry name" value="CAP10"/>
    <property type="match status" value="1"/>
</dbReference>
<comment type="function">
    <text evidence="2">Protein O-glucosyltransferase. Catalyzes the reaction that attaches glucose through an O-glycosidic linkage to a conserved serine residue found in the consensus sequence C-X-S-X-[PA]-C in epidermal growth factor-like repeats. Regulates Notch signaling by glucosylating Notch in the ER, glucosylation is required for the correct folding and cleavage of Notch.</text>
</comment>
<dbReference type="InterPro" id="IPR051091">
    <property type="entry name" value="O-Glucosyltr/Glycosyltrsf_90"/>
</dbReference>
<keyword evidence="5" id="KW-1185">Reference proteome</keyword>
<evidence type="ECO:0000313" key="5">
    <source>
        <dbReference type="Proteomes" id="UP000887458"/>
    </source>
</evidence>
<proteinExistence type="predicted"/>
<sequence length="606" mass="70928">MKANPVAGKFTWSMNENSVVGNNSLANCCSYDHDTMARNHNLLIVLFLLSIWTIVVNSDHEDIAKIIVVGPGIQNVQLAFPSRYFFILHQIPKLGSVEIRPKKRLNASPVRGCHIWPQVFNQTRFCIRLAFSDLRKSVARLESLNDVLDMANYCDDEQPSNGSENDDQSMATYWMTIVRYSFHRGHWQCDQPLELVIHRENDSQIPIYRRSITNPNKPFYSEHCPCIRNEWSQLSQCDANANQRLHKRIDQDLAPFQSGINFTAILDEAINRFGQHPQAYAFCHYRIKNNKAYKRCYGQYDGFSKFFDRMLLSLMRKTQLSDNQLLMNLGDWPLSHIQDTQPLPIFSWCGSEKTNDIVLPTYELTESVLNGHDRVATDIQSTFGSQFLAFSFKQNRLFWRGRDSNEARLTLIDQSMSTPSHYDVAITNFFFYRDRMTKYRTDNTTTIPYVPFKRFFDYRYQINLDGTVAAYRFPFLLAGNSLVIKQQSQYYEHFYHLFEPGKHYVSVDESLDKLPSLLQNLIEQKDLKPIKRMIWEARMAVIRWLMPSTIYCYYYKALESYSQLLLTQQTPFDESMHLITDDDDLNYYGTCPQGCQQRETFVKDEL</sequence>
<organism evidence="4 5">
    <name type="scientific">Dermatophagoides pteronyssinus</name>
    <name type="common">European house dust mite</name>
    <dbReference type="NCBI Taxonomy" id="6956"/>
    <lineage>
        <taxon>Eukaryota</taxon>
        <taxon>Metazoa</taxon>
        <taxon>Ecdysozoa</taxon>
        <taxon>Arthropoda</taxon>
        <taxon>Chelicerata</taxon>
        <taxon>Arachnida</taxon>
        <taxon>Acari</taxon>
        <taxon>Acariformes</taxon>
        <taxon>Sarcoptiformes</taxon>
        <taxon>Astigmata</taxon>
        <taxon>Psoroptidia</taxon>
        <taxon>Analgoidea</taxon>
        <taxon>Pyroglyphidae</taxon>
        <taxon>Dermatophagoidinae</taxon>
        <taxon>Dermatophagoides</taxon>
    </lineage>
</organism>
<dbReference type="EMBL" id="NJHN03000017">
    <property type="protein sequence ID" value="KAH9425695.1"/>
    <property type="molecule type" value="Genomic_DNA"/>
</dbReference>
<evidence type="ECO:0000256" key="1">
    <source>
        <dbReference type="ARBA" id="ARBA00004319"/>
    </source>
</evidence>
<dbReference type="PANTHER" id="PTHR12203">
    <property type="entry name" value="KDEL LYS-ASP-GLU-LEU CONTAINING - RELATED"/>
    <property type="match status" value="1"/>
</dbReference>
<accession>A0ABQ8JTF1</accession>